<dbReference type="PANTHER" id="PTHR36507">
    <property type="entry name" value="BLL1555 PROTEIN"/>
    <property type="match status" value="1"/>
</dbReference>
<dbReference type="PANTHER" id="PTHR36507:SF1">
    <property type="entry name" value="BLL1555 PROTEIN"/>
    <property type="match status" value="1"/>
</dbReference>
<keyword evidence="2" id="KW-0732">Signal</keyword>
<dbReference type="InterPro" id="IPR028096">
    <property type="entry name" value="EfeO_Cupredoxin"/>
</dbReference>
<evidence type="ECO:0000256" key="2">
    <source>
        <dbReference type="SAM" id="SignalP"/>
    </source>
</evidence>
<dbReference type="Pfam" id="PF13473">
    <property type="entry name" value="Cupredoxin_1"/>
    <property type="match status" value="1"/>
</dbReference>
<feature type="compositionally biased region" description="Low complexity" evidence="1">
    <location>
        <begin position="25"/>
        <end position="46"/>
    </location>
</feature>
<dbReference type="EMBL" id="LCRB01000002">
    <property type="protein sequence ID" value="KKW26844.1"/>
    <property type="molecule type" value="Genomic_DNA"/>
</dbReference>
<evidence type="ECO:0000313" key="5">
    <source>
        <dbReference type="Proteomes" id="UP000034913"/>
    </source>
</evidence>
<sequence>MNRPIGSLIAIIGLLALTGAACGRTATNITPTPTNTTTDNQSTTPPEVTPAAKIVTVSYTGTGFSPSSVTVNAGDTVKFINTGQTSAVWPAVNPHPVHTSVPGFDAGKPLASGGTYSFTFTARGTFGYHNHLNPAQTGTIVVQ</sequence>
<gene>
    <name evidence="4" type="ORF">VF00_C0002G0169</name>
</gene>
<feature type="region of interest" description="Disordered" evidence="1">
    <location>
        <begin position="25"/>
        <end position="47"/>
    </location>
</feature>
<name>A0A0G2A3Q6_UNCK3</name>
<dbReference type="SUPFAM" id="SSF49503">
    <property type="entry name" value="Cupredoxins"/>
    <property type="match status" value="1"/>
</dbReference>
<evidence type="ECO:0000256" key="1">
    <source>
        <dbReference type="SAM" id="MobiDB-lite"/>
    </source>
</evidence>
<evidence type="ECO:0000313" key="4">
    <source>
        <dbReference type="EMBL" id="KKW26844.1"/>
    </source>
</evidence>
<dbReference type="AlphaFoldDB" id="A0A0G2A3Q6"/>
<feature type="chain" id="PRO_5002541855" evidence="2">
    <location>
        <begin position="24"/>
        <end position="143"/>
    </location>
</feature>
<dbReference type="InterPro" id="IPR052721">
    <property type="entry name" value="ET_Amicyanin"/>
</dbReference>
<dbReference type="Proteomes" id="UP000034913">
    <property type="component" value="Unassembled WGS sequence"/>
</dbReference>
<evidence type="ECO:0000259" key="3">
    <source>
        <dbReference type="Pfam" id="PF13473"/>
    </source>
</evidence>
<comment type="caution">
    <text evidence="4">The sequence shown here is derived from an EMBL/GenBank/DDBJ whole genome shotgun (WGS) entry which is preliminary data.</text>
</comment>
<dbReference type="PROSITE" id="PS51257">
    <property type="entry name" value="PROKAR_LIPOPROTEIN"/>
    <property type="match status" value="1"/>
</dbReference>
<reference evidence="4 5" key="1">
    <citation type="journal article" date="2015" name="Nature">
        <title>rRNA introns, odd ribosomes, and small enigmatic genomes across a large radiation of phyla.</title>
        <authorList>
            <person name="Brown C.T."/>
            <person name="Hug L.A."/>
            <person name="Thomas B.C."/>
            <person name="Sharon I."/>
            <person name="Castelle C.J."/>
            <person name="Singh A."/>
            <person name="Wilkins M.J."/>
            <person name="Williams K.H."/>
            <person name="Banfield J.F."/>
        </authorList>
    </citation>
    <scope>NUCLEOTIDE SEQUENCE [LARGE SCALE GENOMIC DNA]</scope>
</reference>
<feature type="domain" description="EfeO-type cupredoxin-like" evidence="3">
    <location>
        <begin position="49"/>
        <end position="142"/>
    </location>
</feature>
<proteinExistence type="predicted"/>
<dbReference type="InterPro" id="IPR008972">
    <property type="entry name" value="Cupredoxin"/>
</dbReference>
<accession>A0A0G2A3Q6</accession>
<organism evidence="4 5">
    <name type="scientific">candidate division Kazan bacterium GW2011_GWB1_52_7</name>
    <dbReference type="NCBI Taxonomy" id="1620414"/>
    <lineage>
        <taxon>Bacteria</taxon>
        <taxon>Bacteria division Kazan-3B-28</taxon>
    </lineage>
</organism>
<feature type="signal peptide" evidence="2">
    <location>
        <begin position="1"/>
        <end position="23"/>
    </location>
</feature>
<dbReference type="Gene3D" id="2.60.40.420">
    <property type="entry name" value="Cupredoxins - blue copper proteins"/>
    <property type="match status" value="1"/>
</dbReference>
<protein>
    <submittedName>
        <fullName evidence="4">Plastocyanin</fullName>
    </submittedName>
</protein>